<evidence type="ECO:0000256" key="1">
    <source>
        <dbReference type="SAM" id="MobiDB-lite"/>
    </source>
</evidence>
<dbReference type="InParanoid" id="A0A0H2R862"/>
<sequence length="387" mass="41539">MPPSSPVSCAETIRPVSPSPKDYAPVKPTISKQSNMDFGGTNFLLDLNEDSLLADFFQLALRDESDPSDERASHVDDEKYYAMFTKAVTPKPKSPTRLQLSPFFESGDNRGRSSSFSGSISRASEQAPALRAIRIPARQRSDSLPSAPMSPLVEHGVGDDVASSLPSGSLVQERGPNVRVEPQPPSAGVEVVPEVMRLHSLLEKPKPISTPQSRNVKPHQFQDAASTPTRPAFSRSASLHHQRVVPQAKSNLSSSLPTSNNIPSSMAINVPSSYSMSPSMPSPSQLPVQHRFASAGTQQAYLPPRVPAMQQETRVRGERRGSVSTASSAAQSGREVPNARYGGNQQTSPVQPAFVPSSSLGRKPPVVAAAHDFWTPQVSQMSSSISS</sequence>
<accession>A0A0H2R862</accession>
<dbReference type="AlphaFoldDB" id="A0A0H2R862"/>
<protein>
    <submittedName>
        <fullName evidence="2">Uncharacterized protein</fullName>
    </submittedName>
</protein>
<evidence type="ECO:0000313" key="3">
    <source>
        <dbReference type="Proteomes" id="UP000053477"/>
    </source>
</evidence>
<gene>
    <name evidence="2" type="ORF">SCHPADRAFT_642983</name>
</gene>
<feature type="region of interest" description="Disordered" evidence="1">
    <location>
        <begin position="90"/>
        <end position="186"/>
    </location>
</feature>
<dbReference type="EMBL" id="KQ086132">
    <property type="protein sequence ID" value="KLO07557.1"/>
    <property type="molecule type" value="Genomic_DNA"/>
</dbReference>
<keyword evidence="3" id="KW-1185">Reference proteome</keyword>
<feature type="compositionally biased region" description="Low complexity" evidence="1">
    <location>
        <begin position="112"/>
        <end position="138"/>
    </location>
</feature>
<feature type="region of interest" description="Disordered" evidence="1">
    <location>
        <begin position="1"/>
        <end position="32"/>
    </location>
</feature>
<feature type="compositionally biased region" description="Polar residues" evidence="1">
    <location>
        <begin position="322"/>
        <end position="331"/>
    </location>
</feature>
<feature type="compositionally biased region" description="Low complexity" evidence="1">
    <location>
        <begin position="273"/>
        <end position="283"/>
    </location>
</feature>
<name>A0A0H2R862_9AGAM</name>
<evidence type="ECO:0000313" key="2">
    <source>
        <dbReference type="EMBL" id="KLO07557.1"/>
    </source>
</evidence>
<feature type="compositionally biased region" description="Low complexity" evidence="1">
    <location>
        <begin position="250"/>
        <end position="260"/>
    </location>
</feature>
<reference evidence="2 3" key="1">
    <citation type="submission" date="2015-04" db="EMBL/GenBank/DDBJ databases">
        <title>Complete genome sequence of Schizopora paradoxa KUC8140, a cosmopolitan wood degrader in East Asia.</title>
        <authorList>
            <consortium name="DOE Joint Genome Institute"/>
            <person name="Min B."/>
            <person name="Park H."/>
            <person name="Jang Y."/>
            <person name="Kim J.-J."/>
            <person name="Kim K.H."/>
            <person name="Pangilinan J."/>
            <person name="Lipzen A."/>
            <person name="Riley R."/>
            <person name="Grigoriev I.V."/>
            <person name="Spatafora J.W."/>
            <person name="Choi I.-G."/>
        </authorList>
    </citation>
    <scope>NUCLEOTIDE SEQUENCE [LARGE SCALE GENOMIC DNA]</scope>
    <source>
        <strain evidence="2 3">KUC8140</strain>
    </source>
</reference>
<proteinExistence type="predicted"/>
<feature type="region of interest" description="Disordered" evidence="1">
    <location>
        <begin position="205"/>
        <end position="260"/>
    </location>
</feature>
<feature type="region of interest" description="Disordered" evidence="1">
    <location>
        <begin position="273"/>
        <end position="362"/>
    </location>
</feature>
<feature type="compositionally biased region" description="Polar residues" evidence="1">
    <location>
        <begin position="343"/>
        <end position="360"/>
    </location>
</feature>
<organism evidence="2 3">
    <name type="scientific">Schizopora paradoxa</name>
    <dbReference type="NCBI Taxonomy" id="27342"/>
    <lineage>
        <taxon>Eukaryota</taxon>
        <taxon>Fungi</taxon>
        <taxon>Dikarya</taxon>
        <taxon>Basidiomycota</taxon>
        <taxon>Agaricomycotina</taxon>
        <taxon>Agaricomycetes</taxon>
        <taxon>Hymenochaetales</taxon>
        <taxon>Schizoporaceae</taxon>
        <taxon>Schizopora</taxon>
    </lineage>
</organism>
<dbReference type="Proteomes" id="UP000053477">
    <property type="component" value="Unassembled WGS sequence"/>
</dbReference>
<feature type="compositionally biased region" description="Polar residues" evidence="1">
    <location>
        <begin position="223"/>
        <end position="237"/>
    </location>
</feature>